<dbReference type="Proteomes" id="UP001148838">
    <property type="component" value="Unassembled WGS sequence"/>
</dbReference>
<proteinExistence type="predicted"/>
<dbReference type="EMBL" id="JAJSOF020000025">
    <property type="protein sequence ID" value="KAJ4434598.1"/>
    <property type="molecule type" value="Genomic_DNA"/>
</dbReference>
<gene>
    <name evidence="1" type="ORF">ANN_23160</name>
</gene>
<accession>A0ABQ8SKS3</accession>
<comment type="caution">
    <text evidence="1">The sequence shown here is derived from an EMBL/GenBank/DDBJ whole genome shotgun (WGS) entry which is preliminary data.</text>
</comment>
<keyword evidence="2" id="KW-1185">Reference proteome</keyword>
<organism evidence="1 2">
    <name type="scientific">Periplaneta americana</name>
    <name type="common">American cockroach</name>
    <name type="synonym">Blatta americana</name>
    <dbReference type="NCBI Taxonomy" id="6978"/>
    <lineage>
        <taxon>Eukaryota</taxon>
        <taxon>Metazoa</taxon>
        <taxon>Ecdysozoa</taxon>
        <taxon>Arthropoda</taxon>
        <taxon>Hexapoda</taxon>
        <taxon>Insecta</taxon>
        <taxon>Pterygota</taxon>
        <taxon>Neoptera</taxon>
        <taxon>Polyneoptera</taxon>
        <taxon>Dictyoptera</taxon>
        <taxon>Blattodea</taxon>
        <taxon>Blattoidea</taxon>
        <taxon>Blattidae</taxon>
        <taxon>Blattinae</taxon>
        <taxon>Periplaneta</taxon>
    </lineage>
</organism>
<sequence length="153" mass="17060">MLPFAPFGYDKRANLPSVERGRIHFLNENTGYMPTGARHVNTNRDFSPRTSHSTRILCSAQSSRGGTRRRPSGGVSCLFRPSMGQVVDEYAERDVVIVTFEHLIVIGMYIRPTATTEFAIETILHALERAGGRNLFYWAATSTVARTNQTGKP</sequence>
<name>A0ABQ8SKS3_PERAM</name>
<protein>
    <submittedName>
        <fullName evidence="1">Uncharacterized protein</fullName>
    </submittedName>
</protein>
<evidence type="ECO:0000313" key="1">
    <source>
        <dbReference type="EMBL" id="KAJ4434598.1"/>
    </source>
</evidence>
<reference evidence="1 2" key="1">
    <citation type="journal article" date="2022" name="Allergy">
        <title>Genome assembly and annotation of Periplaneta americana reveal a comprehensive cockroach allergen profile.</title>
        <authorList>
            <person name="Wang L."/>
            <person name="Xiong Q."/>
            <person name="Saelim N."/>
            <person name="Wang L."/>
            <person name="Nong W."/>
            <person name="Wan A.T."/>
            <person name="Shi M."/>
            <person name="Liu X."/>
            <person name="Cao Q."/>
            <person name="Hui J.H.L."/>
            <person name="Sookrung N."/>
            <person name="Leung T.F."/>
            <person name="Tungtrongchitr A."/>
            <person name="Tsui S.K.W."/>
        </authorList>
    </citation>
    <scope>NUCLEOTIDE SEQUENCE [LARGE SCALE GENOMIC DNA]</scope>
    <source>
        <strain evidence="1">PWHHKU_190912</strain>
    </source>
</reference>
<evidence type="ECO:0000313" key="2">
    <source>
        <dbReference type="Proteomes" id="UP001148838"/>
    </source>
</evidence>